<comment type="caution">
    <text evidence="1">The sequence shown here is derived from an EMBL/GenBank/DDBJ whole genome shotgun (WGS) entry which is preliminary data.</text>
</comment>
<evidence type="ECO:0000313" key="2">
    <source>
        <dbReference type="Proteomes" id="UP000827872"/>
    </source>
</evidence>
<evidence type="ECO:0000313" key="1">
    <source>
        <dbReference type="EMBL" id="KAH8013825.1"/>
    </source>
</evidence>
<protein>
    <submittedName>
        <fullName evidence="1">Uncharacterized protein</fullName>
    </submittedName>
</protein>
<reference evidence="1" key="1">
    <citation type="submission" date="2021-08" db="EMBL/GenBank/DDBJ databases">
        <title>The first chromosome-level gecko genome reveals the dynamic sex chromosomes of Neotropical dwarf geckos (Sphaerodactylidae: Sphaerodactylus).</title>
        <authorList>
            <person name="Pinto B.J."/>
            <person name="Keating S.E."/>
            <person name="Gamble T."/>
        </authorList>
    </citation>
    <scope>NUCLEOTIDE SEQUENCE</scope>
    <source>
        <strain evidence="1">TG3544</strain>
    </source>
</reference>
<accession>A0ACB8G369</accession>
<proteinExistence type="predicted"/>
<dbReference type="EMBL" id="CM037615">
    <property type="protein sequence ID" value="KAH8013825.1"/>
    <property type="molecule type" value="Genomic_DNA"/>
</dbReference>
<name>A0ACB8G369_9SAUR</name>
<organism evidence="1 2">
    <name type="scientific">Sphaerodactylus townsendi</name>
    <dbReference type="NCBI Taxonomy" id="933632"/>
    <lineage>
        <taxon>Eukaryota</taxon>
        <taxon>Metazoa</taxon>
        <taxon>Chordata</taxon>
        <taxon>Craniata</taxon>
        <taxon>Vertebrata</taxon>
        <taxon>Euteleostomi</taxon>
        <taxon>Lepidosauria</taxon>
        <taxon>Squamata</taxon>
        <taxon>Bifurcata</taxon>
        <taxon>Gekkota</taxon>
        <taxon>Sphaerodactylidae</taxon>
        <taxon>Sphaerodactylus</taxon>
    </lineage>
</organism>
<sequence>MQEDFQKCTRFIIRQLSQATMSASANAKGSQKPRFFDWLVNQIDSRAYDGLYWLDENCTTFRIPWKHKSRKNLVADDYRIFQEWARVGGKYEEGSCDLTRWKTNFRNALMSTKRFELLRDVKDPDPHHVYKIIPLSAAQEALPPINSNSVSDPADDLLQIKLHSERLPTRPWPAPLPQQEVEVTLGALSLGNPGPVQNENTSENCYPCTSDTLRWVIEQTNLKLTEAQQISLDPALAEDTDNPFAAYVQDHCQTVPRVDQSICLPPANGVPNLPVENSYYEPMSIPNVNSQSSVTLALQCAQQNAIPGLDQFNNVGKAPCNDNCFIQNVFVDDEPQGNGMTMNNTARNDYQMTVNQQAITDQNLLVPLDVPCSAEQPTLNTGPLQNNTATVTSHLNISIYYRGKPLHETEVMVNSCMFTYNKLHDCGPTFGNPQLIQFPNPEELPDQKQMRHTLTLLQNAGLLLYEKNHKIYAKRLDKSRVYWAFSKQLDNMGQHSQFNGVQKLGPLITCLRRGTETEIFDYKQFWQELKDFHENRRKISPDYTIYLCFGQCISAAKPKESLLILVKLVPKKCKEWHEFVLREGASSLSSDMSLHISNSLMDCIEHESPDVRQLPGCSVPRLVP</sequence>
<keyword evidence="2" id="KW-1185">Reference proteome</keyword>
<dbReference type="Proteomes" id="UP000827872">
    <property type="component" value="Linkage Group LG02"/>
</dbReference>
<gene>
    <name evidence="1" type="ORF">K3G42_022453</name>
</gene>